<dbReference type="Proteomes" id="UP000283128">
    <property type="component" value="Unassembled WGS sequence"/>
</dbReference>
<organism evidence="2 3">
    <name type="scientific">Streptomyces antnestii</name>
    <dbReference type="NCBI Taxonomy" id="2494256"/>
    <lineage>
        <taxon>Bacteria</taxon>
        <taxon>Bacillati</taxon>
        <taxon>Actinomycetota</taxon>
        <taxon>Actinomycetes</taxon>
        <taxon>Kitasatosporales</taxon>
        <taxon>Streptomycetaceae</taxon>
        <taxon>Streptomyces</taxon>
    </lineage>
</organism>
<comment type="caution">
    <text evidence="2">The sequence shown here is derived from an EMBL/GenBank/DDBJ whole genome shotgun (WGS) entry which is preliminary data.</text>
</comment>
<gene>
    <name evidence="2" type="ORF">EOT10_37065</name>
</gene>
<dbReference type="EMBL" id="RZYA01000028">
    <property type="protein sequence ID" value="RVU16277.1"/>
    <property type="molecule type" value="Genomic_DNA"/>
</dbReference>
<feature type="compositionally biased region" description="Acidic residues" evidence="1">
    <location>
        <begin position="248"/>
        <end position="258"/>
    </location>
</feature>
<dbReference type="InterPro" id="IPR045428">
    <property type="entry name" value="EACC1"/>
</dbReference>
<protein>
    <submittedName>
        <fullName evidence="2">Uncharacterized protein</fullName>
    </submittedName>
</protein>
<reference evidence="2 3" key="1">
    <citation type="submission" date="2019-01" db="EMBL/GenBank/DDBJ databases">
        <title>Genome sequences of Streptomyces and Rhizobium isolates collected from root and soil.</title>
        <authorList>
            <person name="Chhettri S."/>
            <person name="Sevigny J.L."/>
            <person name="Sen A."/>
            <person name="Ennis N."/>
            <person name="Tisa L."/>
        </authorList>
    </citation>
    <scope>NUCLEOTIDE SEQUENCE [LARGE SCALE GENOMIC DNA]</scope>
    <source>
        <strain evidence="2 3">San01</strain>
    </source>
</reference>
<evidence type="ECO:0000256" key="1">
    <source>
        <dbReference type="SAM" id="MobiDB-lite"/>
    </source>
</evidence>
<proteinExistence type="predicted"/>
<sequence length="258" mass="27669">MRHLAALGPAGDGPLDDAQHIQRLRPLGWTLSGRWPDQHRQLRRDRGRPPAPHEGGLSGAVLRALLCPHGIHHLAGDSVEFTVIAAEESAEASLLALAAWLRSDDSLHAAVAMTYADPQAGQMGRPIRGCRVSVGTRAEAAACFVSLAAWLRTHQVPRGLTLSLLGQNLDLAAVMDTNSRQRILHLVTAGRPEGPDVPDRGATGGAGSSDEQRPVPESIPPRDPVKFRRPRHDPGADGHAPPGPPVIDPDDDWPREEQ</sequence>
<dbReference type="Pfam" id="PF19953">
    <property type="entry name" value="EACC1"/>
    <property type="match status" value="1"/>
</dbReference>
<keyword evidence="3" id="KW-1185">Reference proteome</keyword>
<feature type="region of interest" description="Disordered" evidence="1">
    <location>
        <begin position="187"/>
        <end position="258"/>
    </location>
</feature>
<evidence type="ECO:0000313" key="2">
    <source>
        <dbReference type="EMBL" id="RVU16277.1"/>
    </source>
</evidence>
<dbReference type="AlphaFoldDB" id="A0A437P1X2"/>
<accession>A0A437P1X2</accession>
<evidence type="ECO:0000313" key="3">
    <source>
        <dbReference type="Proteomes" id="UP000283128"/>
    </source>
</evidence>
<name>A0A437P1X2_9ACTN</name>